<evidence type="ECO:0000313" key="11">
    <source>
        <dbReference type="EMBL" id="SES09257.1"/>
    </source>
</evidence>
<accession>A0A1H9UJD6</accession>
<evidence type="ECO:0000259" key="10">
    <source>
        <dbReference type="PROSITE" id="PS50928"/>
    </source>
</evidence>
<keyword evidence="3" id="KW-1003">Cell membrane</keyword>
<dbReference type="InterPro" id="IPR001320">
    <property type="entry name" value="Iontro_rcpt_C"/>
</dbReference>
<dbReference type="PROSITE" id="PS50928">
    <property type="entry name" value="ABC_TM1"/>
    <property type="match status" value="1"/>
</dbReference>
<dbReference type="SMART" id="SM00062">
    <property type="entry name" value="PBPb"/>
    <property type="match status" value="1"/>
</dbReference>
<dbReference type="OrthoDB" id="9774451at2"/>
<evidence type="ECO:0000256" key="9">
    <source>
        <dbReference type="SAM" id="SignalP"/>
    </source>
</evidence>
<keyword evidence="2 8" id="KW-0813">Transport</keyword>
<comment type="similarity">
    <text evidence="8">Belongs to the binding-protein-dependent transport system permease family.</text>
</comment>
<evidence type="ECO:0000313" key="12">
    <source>
        <dbReference type="Proteomes" id="UP000198948"/>
    </source>
</evidence>
<dbReference type="InterPro" id="IPR001638">
    <property type="entry name" value="Solute-binding_3/MltF_N"/>
</dbReference>
<dbReference type="SUPFAM" id="SSF53850">
    <property type="entry name" value="Periplasmic binding protein-like II"/>
    <property type="match status" value="1"/>
</dbReference>
<comment type="subcellular location">
    <subcellularLocation>
        <location evidence="1 8">Cell membrane</location>
        <topology evidence="1 8">Multi-pass membrane protein</topology>
    </subcellularLocation>
</comment>
<feature type="transmembrane region" description="Helical" evidence="8">
    <location>
        <begin position="289"/>
        <end position="311"/>
    </location>
</feature>
<dbReference type="CDD" id="cd06261">
    <property type="entry name" value="TM_PBP2"/>
    <property type="match status" value="1"/>
</dbReference>
<dbReference type="GO" id="GO:0015276">
    <property type="term" value="F:ligand-gated monoatomic ion channel activity"/>
    <property type="evidence" value="ECO:0007669"/>
    <property type="project" value="InterPro"/>
</dbReference>
<dbReference type="Proteomes" id="UP000198948">
    <property type="component" value="Unassembled WGS sequence"/>
</dbReference>
<keyword evidence="6 8" id="KW-1133">Transmembrane helix</keyword>
<reference evidence="11 12" key="1">
    <citation type="submission" date="2016-10" db="EMBL/GenBank/DDBJ databases">
        <authorList>
            <person name="de Groot N.N."/>
        </authorList>
    </citation>
    <scope>NUCLEOTIDE SEQUENCE [LARGE SCALE GENOMIC DNA]</scope>
    <source>
        <strain evidence="11 12">DSM 13760</strain>
    </source>
</reference>
<keyword evidence="4 8" id="KW-0812">Transmembrane</keyword>
<evidence type="ECO:0000256" key="1">
    <source>
        <dbReference type="ARBA" id="ARBA00004651"/>
    </source>
</evidence>
<feature type="signal peptide" evidence="9">
    <location>
        <begin position="1"/>
        <end position="24"/>
    </location>
</feature>
<dbReference type="PANTHER" id="PTHR30614:SF46">
    <property type="entry name" value="ABC TRANSPORTER MEMBRANE SPANNING PERMEASE-GLUTAMINE TRANSPORT"/>
    <property type="match status" value="1"/>
</dbReference>
<dbReference type="PANTHER" id="PTHR30614">
    <property type="entry name" value="MEMBRANE COMPONENT OF AMINO ACID ABC TRANSPORTER"/>
    <property type="match status" value="1"/>
</dbReference>
<dbReference type="InterPro" id="IPR043429">
    <property type="entry name" value="ArtM/GltK/GlnP/TcyL/YhdX-like"/>
</dbReference>
<evidence type="ECO:0000256" key="6">
    <source>
        <dbReference type="ARBA" id="ARBA00022989"/>
    </source>
</evidence>
<dbReference type="InterPro" id="IPR035906">
    <property type="entry name" value="MetI-like_sf"/>
</dbReference>
<dbReference type="SMART" id="SM00079">
    <property type="entry name" value="PBPe"/>
    <property type="match status" value="1"/>
</dbReference>
<name>A0A1H9UJD6_9LACT</name>
<keyword evidence="7 8" id="KW-0472">Membrane</keyword>
<dbReference type="RefSeq" id="WP_092654269.1">
    <property type="nucleotide sequence ID" value="NZ_FOHA01000032.1"/>
</dbReference>
<dbReference type="CDD" id="cd13619">
    <property type="entry name" value="PBP2_GlnP"/>
    <property type="match status" value="1"/>
</dbReference>
<dbReference type="InterPro" id="IPR010065">
    <property type="entry name" value="AA_ABC_transptr_permease_3TM"/>
</dbReference>
<gene>
    <name evidence="11" type="ORF">SAMN04488559_13213</name>
</gene>
<feature type="chain" id="PRO_5039594654" evidence="9">
    <location>
        <begin position="25"/>
        <end position="484"/>
    </location>
</feature>
<keyword evidence="9" id="KW-0732">Signal</keyword>
<feature type="transmembrane region" description="Helical" evidence="8">
    <location>
        <begin position="455"/>
        <end position="473"/>
    </location>
</feature>
<dbReference type="Pfam" id="PF00528">
    <property type="entry name" value="BPD_transp_1"/>
    <property type="match status" value="1"/>
</dbReference>
<feature type="domain" description="ABC transmembrane type-1" evidence="10">
    <location>
        <begin position="285"/>
        <end position="474"/>
    </location>
</feature>
<dbReference type="FunFam" id="1.10.3720.10:FF:000033">
    <property type="entry name" value="Polar amino acid ABC transporter permease"/>
    <property type="match status" value="1"/>
</dbReference>
<evidence type="ECO:0000256" key="5">
    <source>
        <dbReference type="ARBA" id="ARBA00022970"/>
    </source>
</evidence>
<feature type="transmembrane region" description="Helical" evidence="8">
    <location>
        <begin position="416"/>
        <end position="435"/>
    </location>
</feature>
<dbReference type="Pfam" id="PF00497">
    <property type="entry name" value="SBP_bac_3"/>
    <property type="match status" value="1"/>
</dbReference>
<organism evidence="11 12">
    <name type="scientific">Isobaculum melis</name>
    <dbReference type="NCBI Taxonomy" id="142588"/>
    <lineage>
        <taxon>Bacteria</taxon>
        <taxon>Bacillati</taxon>
        <taxon>Bacillota</taxon>
        <taxon>Bacilli</taxon>
        <taxon>Lactobacillales</taxon>
        <taxon>Carnobacteriaceae</taxon>
        <taxon>Isobaculum</taxon>
    </lineage>
</organism>
<dbReference type="NCBIfam" id="TIGR01726">
    <property type="entry name" value="HEQRo_perm_3TM"/>
    <property type="match status" value="1"/>
</dbReference>
<dbReference type="GO" id="GO:0006865">
    <property type="term" value="P:amino acid transport"/>
    <property type="evidence" value="ECO:0007669"/>
    <property type="project" value="UniProtKB-KW"/>
</dbReference>
<dbReference type="EMBL" id="FOHA01000032">
    <property type="protein sequence ID" value="SES09257.1"/>
    <property type="molecule type" value="Genomic_DNA"/>
</dbReference>
<evidence type="ECO:0000256" key="7">
    <source>
        <dbReference type="ARBA" id="ARBA00023136"/>
    </source>
</evidence>
<dbReference type="Gene3D" id="1.10.3720.10">
    <property type="entry name" value="MetI-like"/>
    <property type="match status" value="1"/>
</dbReference>
<evidence type="ECO:0000256" key="8">
    <source>
        <dbReference type="RuleBase" id="RU363032"/>
    </source>
</evidence>
<dbReference type="InterPro" id="IPR000515">
    <property type="entry name" value="MetI-like"/>
</dbReference>
<evidence type="ECO:0000256" key="3">
    <source>
        <dbReference type="ARBA" id="ARBA00022475"/>
    </source>
</evidence>
<feature type="transmembrane region" description="Helical" evidence="8">
    <location>
        <begin position="323"/>
        <end position="344"/>
    </location>
</feature>
<keyword evidence="12" id="KW-1185">Reference proteome</keyword>
<evidence type="ECO:0000256" key="4">
    <source>
        <dbReference type="ARBA" id="ARBA00022692"/>
    </source>
</evidence>
<dbReference type="GO" id="GO:0043190">
    <property type="term" value="C:ATP-binding cassette (ABC) transporter complex"/>
    <property type="evidence" value="ECO:0007669"/>
    <property type="project" value="InterPro"/>
</dbReference>
<sequence>MKKQALTKLSFIFALLSLAFILNACSQKKETTGTSDDRKYIIATDTTFAPFEFEDTNGEFVGIDMDLLNAIAEDQGFTFEIKPLGFNAAVQALESNQVDGVIAGMSITDERKEKFDFSDAYFDSGVVMAVSEKEKNISSYADLKGKNVAIKTGTEGATFANSIKDKYGFTTTTFDDSSNMYEEVKSGNAVATFEDYPVIAYGINQGNGLKLATEKEAGGQYGFAVNQGENEALIKMFNEGLQHLKDSGQYQEIVDKYLATPESKASETGFIGLIKENYKKLLDGLGKTLLITLVSILLAAIIGILFGLLSVAPNRGLKVIATLYVDLMRGLPLIVLAFFIYFGIPSLTGIRLSATIAGITTLSLNAGAYIAEIVRGGINAVDNGQLEAARSLGLPYGKAMQKVILPQAIRMMIPSFINQFVITLKDTSILSVIGLVELTQTGKIIIARNLQSFDMWLIIGLIYIIVITILTKISKQLERRIQNG</sequence>
<evidence type="ECO:0000256" key="2">
    <source>
        <dbReference type="ARBA" id="ARBA00022448"/>
    </source>
</evidence>
<dbReference type="Gene3D" id="3.40.190.10">
    <property type="entry name" value="Periplasmic binding protein-like II"/>
    <property type="match status" value="2"/>
</dbReference>
<dbReference type="AlphaFoldDB" id="A0A1H9UJD6"/>
<dbReference type="STRING" id="142588.SAMN04488559_13213"/>
<protein>
    <submittedName>
        <fullName evidence="11">Amino acid ABC transporter substrate-binding protein, PAAT family /amino acid ABC transporter membrane protein, PAAT family</fullName>
    </submittedName>
</protein>
<dbReference type="SUPFAM" id="SSF161098">
    <property type="entry name" value="MetI-like"/>
    <property type="match status" value="1"/>
</dbReference>
<proteinExistence type="inferred from homology"/>
<keyword evidence="5" id="KW-0029">Amino-acid transport</keyword>